<dbReference type="EMBL" id="BAABME010006568">
    <property type="protein sequence ID" value="GAA0168725.1"/>
    <property type="molecule type" value="Genomic_DNA"/>
</dbReference>
<dbReference type="Proteomes" id="UP001454036">
    <property type="component" value="Unassembled WGS sequence"/>
</dbReference>
<evidence type="ECO:0000313" key="2">
    <source>
        <dbReference type="Proteomes" id="UP001454036"/>
    </source>
</evidence>
<evidence type="ECO:0000313" key="1">
    <source>
        <dbReference type="EMBL" id="GAA0168725.1"/>
    </source>
</evidence>
<organism evidence="1 2">
    <name type="scientific">Lithospermum erythrorhizon</name>
    <name type="common">Purple gromwell</name>
    <name type="synonym">Lithospermum officinale var. erythrorhizon</name>
    <dbReference type="NCBI Taxonomy" id="34254"/>
    <lineage>
        <taxon>Eukaryota</taxon>
        <taxon>Viridiplantae</taxon>
        <taxon>Streptophyta</taxon>
        <taxon>Embryophyta</taxon>
        <taxon>Tracheophyta</taxon>
        <taxon>Spermatophyta</taxon>
        <taxon>Magnoliopsida</taxon>
        <taxon>eudicotyledons</taxon>
        <taxon>Gunneridae</taxon>
        <taxon>Pentapetalae</taxon>
        <taxon>asterids</taxon>
        <taxon>lamiids</taxon>
        <taxon>Boraginales</taxon>
        <taxon>Boraginaceae</taxon>
        <taxon>Boraginoideae</taxon>
        <taxon>Lithospermeae</taxon>
        <taxon>Lithospermum</taxon>
    </lineage>
</organism>
<keyword evidence="1" id="KW-0675">Receptor</keyword>
<proteinExistence type="predicted"/>
<keyword evidence="1" id="KW-0472">Membrane</keyword>
<dbReference type="PANTHER" id="PTHR11439">
    <property type="entry name" value="GAG-POL-RELATED RETROTRANSPOSON"/>
    <property type="match status" value="1"/>
</dbReference>
<protein>
    <submittedName>
        <fullName evidence="1">Transmembrane signal receptor</fullName>
    </submittedName>
</protein>
<dbReference type="CDD" id="cd09272">
    <property type="entry name" value="RNase_HI_RT_Ty1"/>
    <property type="match status" value="1"/>
</dbReference>
<comment type="caution">
    <text evidence="1">The sequence shown here is derived from an EMBL/GenBank/DDBJ whole genome shotgun (WGS) entry which is preliminary data.</text>
</comment>
<dbReference type="AlphaFoldDB" id="A0AAV3R0N5"/>
<name>A0AAV3R0N5_LITER</name>
<accession>A0AAV3R0N5</accession>
<gene>
    <name evidence="1" type="ORF">LIER_23377</name>
</gene>
<dbReference type="PANTHER" id="PTHR11439:SF462">
    <property type="match status" value="1"/>
</dbReference>
<reference evidence="1 2" key="1">
    <citation type="submission" date="2024-01" db="EMBL/GenBank/DDBJ databases">
        <title>The complete chloroplast genome sequence of Lithospermum erythrorhizon: insights into the phylogenetic relationship among Boraginaceae species and the maternal lineages of purple gromwells.</title>
        <authorList>
            <person name="Okada T."/>
            <person name="Watanabe K."/>
        </authorList>
    </citation>
    <scope>NUCLEOTIDE SEQUENCE [LARGE SCALE GENOMIC DNA]</scope>
</reference>
<sequence length="190" mass="21023">MKDLGVLNYFLDVEVVRSPEASSIRALGSGTESGGLFEGETGCPLTRRSLTSWVVFVGGFAVSWKTKKQHTISRSSTEAEYRSMAALTSELKWLKALLLDFCIQHSLPMTLFCDSQSALHIAQNPVFHESTKHKEVDCHYVRDAIRDGLLTTTHVSTAVQLADIFTKALGKEKFLYLLRKLGTTSLLAPT</sequence>
<keyword evidence="1" id="KW-0812">Transmembrane</keyword>
<keyword evidence="2" id="KW-1185">Reference proteome</keyword>